<proteinExistence type="predicted"/>
<evidence type="ECO:0000256" key="1">
    <source>
        <dbReference type="SAM" id="MobiDB-lite"/>
    </source>
</evidence>
<evidence type="ECO:0000313" key="3">
    <source>
        <dbReference type="Proteomes" id="UP000465812"/>
    </source>
</evidence>
<feature type="region of interest" description="Disordered" evidence="1">
    <location>
        <begin position="1"/>
        <end position="25"/>
    </location>
</feature>
<reference evidence="2 3" key="1">
    <citation type="journal article" date="2019" name="Emerg. Microbes Infect.">
        <title>Comprehensive subspecies identification of 175 nontuberculous mycobacteria species based on 7547 genomic profiles.</title>
        <authorList>
            <person name="Matsumoto Y."/>
            <person name="Kinjo T."/>
            <person name="Motooka D."/>
            <person name="Nabeya D."/>
            <person name="Jung N."/>
            <person name="Uechi K."/>
            <person name="Horii T."/>
            <person name="Iida T."/>
            <person name="Fujita J."/>
            <person name="Nakamura S."/>
        </authorList>
    </citation>
    <scope>NUCLEOTIDE SEQUENCE [LARGE SCALE GENOMIC DNA]</scope>
    <source>
        <strain evidence="2 3">JCM 18113</strain>
    </source>
</reference>
<dbReference type="Proteomes" id="UP000465812">
    <property type="component" value="Chromosome"/>
</dbReference>
<accession>A0ABM7JYJ5</accession>
<dbReference type="EMBL" id="AP022590">
    <property type="protein sequence ID" value="BBY40652.1"/>
    <property type="molecule type" value="Genomic_DNA"/>
</dbReference>
<organism evidence="2 3">
    <name type="scientific">Mycobacterium mantenii</name>
    <dbReference type="NCBI Taxonomy" id="560555"/>
    <lineage>
        <taxon>Bacteria</taxon>
        <taxon>Bacillati</taxon>
        <taxon>Actinomycetota</taxon>
        <taxon>Actinomycetes</taxon>
        <taxon>Mycobacteriales</taxon>
        <taxon>Mycobacteriaceae</taxon>
        <taxon>Mycobacterium</taxon>
        <taxon>Mycobacterium avium complex (MAC)</taxon>
    </lineage>
</organism>
<sequence length="108" mass="11488">MEFTATWRPATARATLPQTSVEATTESARECAAPLQPVSTVPPANTSAAASHRVASAVLALAVRCRVSAVRTPDFLLPASRPILHTNENRFHYKAASGKRVRAGPDPL</sequence>
<feature type="compositionally biased region" description="Low complexity" evidence="1">
    <location>
        <begin position="1"/>
        <end position="15"/>
    </location>
</feature>
<keyword evidence="3" id="KW-1185">Reference proteome</keyword>
<gene>
    <name evidence="2" type="ORF">MMAN_47860</name>
</gene>
<evidence type="ECO:0000313" key="2">
    <source>
        <dbReference type="EMBL" id="BBY40652.1"/>
    </source>
</evidence>
<name>A0ABM7JYJ5_MYCNT</name>
<feature type="compositionally biased region" description="Polar residues" evidence="1">
    <location>
        <begin position="16"/>
        <end position="25"/>
    </location>
</feature>
<protein>
    <submittedName>
        <fullName evidence="2">Uncharacterized protein</fullName>
    </submittedName>
</protein>